<dbReference type="OrthoDB" id="7961152at2"/>
<comment type="caution">
    <text evidence="2">The sequence shown here is derived from an EMBL/GenBank/DDBJ whole genome shotgun (WGS) entry which is preliminary data.</text>
</comment>
<feature type="domain" description="DUF6455" evidence="1">
    <location>
        <begin position="1"/>
        <end position="85"/>
    </location>
</feature>
<proteinExistence type="predicted"/>
<reference evidence="2 3" key="1">
    <citation type="submission" date="2019-04" db="EMBL/GenBank/DDBJ databases">
        <title>Draft genome sequence of Youngimonas vesicularis.</title>
        <authorList>
            <person name="Hameed A."/>
        </authorList>
    </citation>
    <scope>NUCLEOTIDE SEQUENCE [LARGE SCALE GENOMIC DNA]</scope>
    <source>
        <strain evidence="2 3">CC-AMW-E</strain>
    </source>
</reference>
<dbReference type="RefSeq" id="WP_136337344.1">
    <property type="nucleotide sequence ID" value="NZ_SSMD01000001.1"/>
</dbReference>
<protein>
    <recommendedName>
        <fullName evidence="1">DUF6455 domain-containing protein</fullName>
    </recommendedName>
</protein>
<accession>A0A4S3MCK3</accession>
<dbReference type="AlphaFoldDB" id="A0A4S3MCK3"/>
<dbReference type="Pfam" id="PF20056">
    <property type="entry name" value="DUF6455"/>
    <property type="match status" value="1"/>
</dbReference>
<evidence type="ECO:0000259" key="1">
    <source>
        <dbReference type="Pfam" id="PF20056"/>
    </source>
</evidence>
<gene>
    <name evidence="2" type="ORF">E7681_00745</name>
</gene>
<dbReference type="Proteomes" id="UP000306113">
    <property type="component" value="Unassembled WGS sequence"/>
</dbReference>
<evidence type="ECO:0000313" key="2">
    <source>
        <dbReference type="EMBL" id="THD76400.1"/>
    </source>
</evidence>
<sequence>MQSYQKISRHARLVEHMADALGVDLVENLMEGVLTPEELDAAVLSCTGCPNPEGCDHWLETHDDGQAEETPDYCRNAQLFRELRALARD</sequence>
<keyword evidence="3" id="KW-1185">Reference proteome</keyword>
<organism evidence="2 3">
    <name type="scientific">Thalassobius vesicularis</name>
    <dbReference type="NCBI Taxonomy" id="1294297"/>
    <lineage>
        <taxon>Bacteria</taxon>
        <taxon>Pseudomonadati</taxon>
        <taxon>Pseudomonadota</taxon>
        <taxon>Alphaproteobacteria</taxon>
        <taxon>Rhodobacterales</taxon>
        <taxon>Roseobacteraceae</taxon>
        <taxon>Thalassovita</taxon>
    </lineage>
</organism>
<evidence type="ECO:0000313" key="3">
    <source>
        <dbReference type="Proteomes" id="UP000306113"/>
    </source>
</evidence>
<dbReference type="EMBL" id="SSMD01000001">
    <property type="protein sequence ID" value="THD76400.1"/>
    <property type="molecule type" value="Genomic_DNA"/>
</dbReference>
<dbReference type="InterPro" id="IPR045601">
    <property type="entry name" value="DUF6455"/>
</dbReference>
<name>A0A4S3MCK3_9RHOB</name>